<dbReference type="RefSeq" id="WP_116685599.1">
    <property type="nucleotide sequence ID" value="NZ_CAWNYD010000001.1"/>
</dbReference>
<sequence>MPTPHVFISYAGDDFAAVETVKSIDSNPNNSIKFVDRSLAEPVRNANDDVIRRPPSDPASRAVKDAISPLLKNAGKLLVLIGSNTHSHEWVKWEIDTYRSLHPGNRSILLMRVPGEYNAGAPSNINIKPIDWNINDLKNWIFD</sequence>
<dbReference type="EMBL" id="QDDL01000001">
    <property type="protein sequence ID" value="PVZ72012.1"/>
    <property type="molecule type" value="Genomic_DNA"/>
</dbReference>
<keyword evidence="3" id="KW-1185">Reference proteome</keyword>
<dbReference type="Pfam" id="PF08937">
    <property type="entry name" value="ThsB_TIR"/>
    <property type="match status" value="1"/>
</dbReference>
<comment type="caution">
    <text evidence="2">The sequence shown here is derived from an EMBL/GenBank/DDBJ whole genome shotgun (WGS) entry which is preliminary data.</text>
</comment>
<dbReference type="Proteomes" id="UP000244906">
    <property type="component" value="Unassembled WGS sequence"/>
</dbReference>
<evidence type="ECO:0000313" key="3">
    <source>
        <dbReference type="Proteomes" id="UP000244906"/>
    </source>
</evidence>
<accession>A0A2V1H6G0</accession>
<evidence type="ECO:0000313" key="2">
    <source>
        <dbReference type="EMBL" id="PVZ72012.1"/>
    </source>
</evidence>
<gene>
    <name evidence="2" type="ORF">DC094_03050</name>
</gene>
<dbReference type="AlphaFoldDB" id="A0A2V1H6G0"/>
<dbReference type="OrthoDB" id="9811746at2"/>
<evidence type="ECO:0000259" key="1">
    <source>
        <dbReference type="Pfam" id="PF08937"/>
    </source>
</evidence>
<reference evidence="2 3" key="1">
    <citation type="submission" date="2018-04" db="EMBL/GenBank/DDBJ databases">
        <title>Thalassorhabdus spongiae gen. nov., sp. nov., isolated from a marine sponge in South-West Iceland.</title>
        <authorList>
            <person name="Knobloch S."/>
            <person name="Daussin A."/>
            <person name="Johannsson R."/>
            <person name="Marteinsson V.T."/>
        </authorList>
    </citation>
    <scope>NUCLEOTIDE SEQUENCE [LARGE SCALE GENOMIC DNA]</scope>
    <source>
        <strain evidence="2 3">Hp12</strain>
    </source>
</reference>
<organism evidence="2 3">
    <name type="scientific">Pelagibaculum spongiae</name>
    <dbReference type="NCBI Taxonomy" id="2080658"/>
    <lineage>
        <taxon>Bacteria</taxon>
        <taxon>Pseudomonadati</taxon>
        <taxon>Pseudomonadota</taxon>
        <taxon>Gammaproteobacteria</taxon>
        <taxon>Oceanospirillales</taxon>
        <taxon>Pelagibaculum</taxon>
    </lineage>
</organism>
<dbReference type="InterPro" id="IPR015032">
    <property type="entry name" value="ThsB__TIR-like_domain"/>
</dbReference>
<name>A0A2V1H6G0_9GAMM</name>
<dbReference type="Gene3D" id="3.40.50.11200">
    <property type="match status" value="1"/>
</dbReference>
<feature type="domain" description="Thoeris protein ThsB TIR-like" evidence="1">
    <location>
        <begin position="7"/>
        <end position="115"/>
    </location>
</feature>
<proteinExistence type="predicted"/>
<protein>
    <recommendedName>
        <fullName evidence="1">Thoeris protein ThsB TIR-like domain-containing protein</fullName>
    </recommendedName>
</protein>